<dbReference type="EMBL" id="LR796230">
    <property type="protein sequence ID" value="CAB4128894.1"/>
    <property type="molecule type" value="Genomic_DNA"/>
</dbReference>
<accession>A0A6J5L2X4</accession>
<dbReference type="InterPro" id="IPR027417">
    <property type="entry name" value="P-loop_NTPase"/>
</dbReference>
<proteinExistence type="predicted"/>
<sequence>MTRIIDSTRIAALPRVDYSQADWNHALVKPGSVYRLNPMQSQAFEAMSRMDGMCGHIGVGHGKTFIVLLAGQVLNRRRNIVITTAPNVSQLRESYYRQVKPNFYVPAEDPIIISFNDLSTPRSKDKPDLLEDLIGDCPPTEVSIAVDEAHHIKDLSASRTFRVQRFILDRPEMAFVAVSGTLITTDIRKGWHLFAWALGMQSPLPVDSLYIKSWTECLHDKGQPGELDWRNVEPLLKWADPSWTPKPVRLDERPTAQKAFQARLRCAPGVVMSREGSIGTALNLRVRPLPMPREVEDALEALEEEAVLPNGEPIEDDPIELWRYGTSLSTGYFYVPDWPDGEEDAEYVMSRRAWCRALRAELEARRKKGYDSAALIAAQLEEDIDKPERERKLRPIHTTWLRWKAAKSRWGTAGPPVKAVWVSSYLVNDAVAWAKQQKKPVILWYKSRAVEDALRMCNVPVYGAGSDHPTRPITCAMSIDVHGTGKNLQAWSLQLFLEPADNETQWEQVLGRTHRFGQTADEVEGLLYQCTPWMRKNFARAVMGARSTLNLTGATQKLLYATHTGFDNPGLFTGRKVDKAPVIM</sequence>
<reference evidence="1" key="1">
    <citation type="submission" date="2020-04" db="EMBL/GenBank/DDBJ databases">
        <authorList>
            <person name="Chiriac C."/>
            <person name="Salcher M."/>
            <person name="Ghai R."/>
            <person name="Kavagutti S V."/>
        </authorList>
    </citation>
    <scope>NUCLEOTIDE SEQUENCE</scope>
</reference>
<evidence type="ECO:0008006" key="2">
    <source>
        <dbReference type="Google" id="ProtNLM"/>
    </source>
</evidence>
<organism evidence="1">
    <name type="scientific">uncultured Caudovirales phage</name>
    <dbReference type="NCBI Taxonomy" id="2100421"/>
    <lineage>
        <taxon>Viruses</taxon>
        <taxon>Duplodnaviria</taxon>
        <taxon>Heunggongvirae</taxon>
        <taxon>Uroviricota</taxon>
        <taxon>Caudoviricetes</taxon>
        <taxon>Peduoviridae</taxon>
        <taxon>Maltschvirus</taxon>
        <taxon>Maltschvirus maltsch</taxon>
    </lineage>
</organism>
<evidence type="ECO:0000313" key="1">
    <source>
        <dbReference type="EMBL" id="CAB4128894.1"/>
    </source>
</evidence>
<dbReference type="SUPFAM" id="SSF52540">
    <property type="entry name" value="P-loop containing nucleoside triphosphate hydrolases"/>
    <property type="match status" value="2"/>
</dbReference>
<protein>
    <recommendedName>
        <fullName evidence="2">DEXDc domain containing protein</fullName>
    </recommendedName>
</protein>
<name>A0A6J5L2X4_9CAUD</name>
<gene>
    <name evidence="1" type="ORF">UFOVP114_100</name>
</gene>
<dbReference type="Gene3D" id="3.40.50.300">
    <property type="entry name" value="P-loop containing nucleotide triphosphate hydrolases"/>
    <property type="match status" value="2"/>
</dbReference>